<gene>
    <name evidence="2" type="ORF">CWB96_08795</name>
    <name evidence="1" type="ORF">CWB97_16745</name>
</gene>
<dbReference type="InterPro" id="IPR011335">
    <property type="entry name" value="Restrct_endonuc-II-like"/>
</dbReference>
<dbReference type="Pfam" id="PF07152">
    <property type="entry name" value="YaeQ"/>
    <property type="match status" value="1"/>
</dbReference>
<comment type="caution">
    <text evidence="2">The sequence shown here is derived from an EMBL/GenBank/DDBJ whole genome shotgun (WGS) entry which is preliminary data.</text>
</comment>
<dbReference type="Proteomes" id="UP000305730">
    <property type="component" value="Unassembled WGS sequence"/>
</dbReference>
<dbReference type="OrthoDB" id="6303441at2"/>
<keyword evidence="3" id="KW-1185">Reference proteome</keyword>
<evidence type="ECO:0000313" key="1">
    <source>
        <dbReference type="EMBL" id="TMP40854.1"/>
    </source>
</evidence>
<dbReference type="Proteomes" id="UP000307706">
    <property type="component" value="Unassembled WGS sequence"/>
</dbReference>
<dbReference type="AlphaFoldDB" id="A0A5S3XT12"/>
<dbReference type="InterPro" id="IPR038590">
    <property type="entry name" value="YaeQ_sf"/>
</dbReference>
<name>A0A5S3XT12_9GAMM</name>
<dbReference type="PANTHER" id="PTHR38784:SF1">
    <property type="entry name" value="SUCROSE PHOSPHORYLASE"/>
    <property type="match status" value="1"/>
</dbReference>
<reference evidence="2" key="3">
    <citation type="submission" date="2019-09" db="EMBL/GenBank/DDBJ databases">
        <title>Co-occurence of chitin degradation, pigmentation and bioactivity in marine Pseudoalteromonas.</title>
        <authorList>
            <person name="Sonnenschein E.C."/>
            <person name="Bech P.K."/>
        </authorList>
    </citation>
    <scope>NUCLEOTIDE SEQUENCE</scope>
    <source>
        <strain evidence="2">S2231</strain>
        <strain evidence="1">S2233</strain>
    </source>
</reference>
<reference evidence="3 4" key="2">
    <citation type="submission" date="2019-06" db="EMBL/GenBank/DDBJ databases">
        <title>Co-occurence of chitin degradation, pigmentation and bioactivity in marine Pseudoalteromonas.</title>
        <authorList>
            <person name="Sonnenschein E.C."/>
            <person name="Bech P.K."/>
        </authorList>
    </citation>
    <scope>NUCLEOTIDE SEQUENCE [LARGE SCALE GENOMIC DNA]</scope>
    <source>
        <strain evidence="4">S2231</strain>
        <strain evidence="3">S2233</strain>
    </source>
</reference>
<evidence type="ECO:0000313" key="2">
    <source>
        <dbReference type="EMBL" id="TMP59676.1"/>
    </source>
</evidence>
<evidence type="ECO:0000313" key="3">
    <source>
        <dbReference type="Proteomes" id="UP000305730"/>
    </source>
</evidence>
<evidence type="ECO:0008006" key="5">
    <source>
        <dbReference type="Google" id="ProtNLM"/>
    </source>
</evidence>
<dbReference type="RefSeq" id="WP_138597886.1">
    <property type="nucleotide sequence ID" value="NZ_PNCK01000066.1"/>
</dbReference>
<sequence>MTKPFVFKARVNVADLFHHANHQEVFTTALQKSESLSHFVLKIVGLCAISYEQSAHLNAHSDRQKPDVWLEDDTGYITLALYSSELELEEIVRVAKLFGKVVILSQENPTWFSEISERIHVVENVSIFSLESQFVESLSDALSRSLHWDVVIEQNQLSVSDKNEYYETQVTQLV</sequence>
<dbReference type="PANTHER" id="PTHR38784">
    <property type="entry name" value="SUCROSE PHOSPHORYLASE"/>
    <property type="match status" value="1"/>
</dbReference>
<dbReference type="InterPro" id="IPR009822">
    <property type="entry name" value="YaeQ"/>
</dbReference>
<dbReference type="SUPFAM" id="SSF52980">
    <property type="entry name" value="Restriction endonuclease-like"/>
    <property type="match status" value="1"/>
</dbReference>
<dbReference type="Gene3D" id="3.10.640.10">
    <property type="entry name" value="Restriction endonuclease-like alpha-beta roll domain"/>
    <property type="match status" value="1"/>
</dbReference>
<dbReference type="EMBL" id="PNCL01000041">
    <property type="protein sequence ID" value="TMP59676.1"/>
    <property type="molecule type" value="Genomic_DNA"/>
</dbReference>
<dbReference type="SMART" id="SM01322">
    <property type="entry name" value="YaeQ"/>
    <property type="match status" value="1"/>
</dbReference>
<accession>A0A5S3XT12</accession>
<evidence type="ECO:0000313" key="4">
    <source>
        <dbReference type="Proteomes" id="UP000307706"/>
    </source>
</evidence>
<protein>
    <recommendedName>
        <fullName evidence="5">YaeQ family protein</fullName>
    </recommendedName>
</protein>
<proteinExistence type="predicted"/>
<reference evidence="3 4" key="1">
    <citation type="submission" date="2017-12" db="EMBL/GenBank/DDBJ databases">
        <authorList>
            <person name="Paulsen S."/>
            <person name="Gram L.K."/>
        </authorList>
    </citation>
    <scope>NUCLEOTIDE SEQUENCE [LARGE SCALE GENOMIC DNA]</scope>
    <source>
        <strain evidence="2 4">S2231</strain>
        <strain evidence="1 3">S2233</strain>
    </source>
</reference>
<organism evidence="2 4">
    <name type="scientific">Pseudoalteromonas citrea</name>
    <dbReference type="NCBI Taxonomy" id="43655"/>
    <lineage>
        <taxon>Bacteria</taxon>
        <taxon>Pseudomonadati</taxon>
        <taxon>Pseudomonadota</taxon>
        <taxon>Gammaproteobacteria</taxon>
        <taxon>Alteromonadales</taxon>
        <taxon>Pseudoalteromonadaceae</taxon>
        <taxon>Pseudoalteromonas</taxon>
    </lineage>
</organism>
<dbReference type="EMBL" id="PNCK01000066">
    <property type="protein sequence ID" value="TMP40854.1"/>
    <property type="molecule type" value="Genomic_DNA"/>
</dbReference>